<keyword evidence="8 11" id="KW-0057">Aromatic amino acid biosynthesis</keyword>
<dbReference type="InterPro" id="IPR005801">
    <property type="entry name" value="ADC_synthase"/>
</dbReference>
<dbReference type="eggNOG" id="arCOG02014">
    <property type="taxonomic scope" value="Archaea"/>
</dbReference>
<evidence type="ECO:0000256" key="5">
    <source>
        <dbReference type="ARBA" id="ARBA00022723"/>
    </source>
</evidence>
<dbReference type="NCBIfam" id="NF010087">
    <property type="entry name" value="PRK13572.1"/>
    <property type="match status" value="1"/>
</dbReference>
<comment type="subunit">
    <text evidence="11">Heterotetramer consisting of two non-identical subunits: a beta subunit (TrpG) and a large alpha subunit (TrpE).</text>
</comment>
<dbReference type="KEGG" id="apo:Arcpr_0211"/>
<evidence type="ECO:0000256" key="3">
    <source>
        <dbReference type="ARBA" id="ARBA00009562"/>
    </source>
</evidence>
<evidence type="ECO:0000256" key="8">
    <source>
        <dbReference type="ARBA" id="ARBA00023141"/>
    </source>
</evidence>
<dbReference type="PANTHER" id="PTHR11236:SF9">
    <property type="entry name" value="ANTHRANILATE SYNTHASE COMPONENT 1"/>
    <property type="match status" value="1"/>
</dbReference>
<name>D2RG57_ARCPA</name>
<evidence type="ECO:0000259" key="12">
    <source>
        <dbReference type="Pfam" id="PF00425"/>
    </source>
</evidence>
<organism evidence="14 15">
    <name type="scientific">Archaeoglobus profundus (strain DSM 5631 / JCM 9629 / NBRC 100127 / Av18)</name>
    <dbReference type="NCBI Taxonomy" id="572546"/>
    <lineage>
        <taxon>Archaea</taxon>
        <taxon>Methanobacteriati</taxon>
        <taxon>Methanobacteriota</taxon>
        <taxon>Archaeoglobi</taxon>
        <taxon>Archaeoglobales</taxon>
        <taxon>Archaeoglobaceae</taxon>
        <taxon>Archaeoglobus</taxon>
    </lineage>
</organism>
<dbReference type="GO" id="GO:0046872">
    <property type="term" value="F:metal ion binding"/>
    <property type="evidence" value="ECO:0007669"/>
    <property type="project" value="UniProtKB-KW"/>
</dbReference>
<comment type="pathway">
    <text evidence="2 11">Amino-acid biosynthesis; L-tryptophan biosynthesis; L-tryptophan from chorismate: step 1/5.</text>
</comment>
<accession>D2RG57</accession>
<evidence type="ECO:0000256" key="7">
    <source>
        <dbReference type="ARBA" id="ARBA00022842"/>
    </source>
</evidence>
<keyword evidence="7 11" id="KW-0460">Magnesium</keyword>
<comment type="function">
    <text evidence="11">Part of a heterotetrameric complex that catalyzes the two-step biosynthesis of anthranilate, an intermediate in the biosynthesis of L-tryptophan. In the first step, the glutamine-binding beta subunit (TrpG) of anthranilate synthase (AS) provides the glutamine amidotransferase activity which generates ammonia as a substrate that, along with chorismate, is used in the second step, catalyzed by the large alpha subunit of AS (TrpE) to produce anthranilate. In the absence of TrpG, TrpE can synthesize anthranilate directly from chorismate and high concentrations of ammonia.</text>
</comment>
<keyword evidence="5 11" id="KW-0479">Metal-binding</keyword>
<dbReference type="GeneID" id="8738861"/>
<dbReference type="Proteomes" id="UP000001901">
    <property type="component" value="Chromosome"/>
</dbReference>
<dbReference type="AlphaFoldDB" id="D2RG57"/>
<dbReference type="PANTHER" id="PTHR11236">
    <property type="entry name" value="AMINOBENZOATE/ANTHRANILATE SYNTHASE"/>
    <property type="match status" value="1"/>
</dbReference>
<feature type="domain" description="Anthranilate synthase component I N-terminal" evidence="13">
    <location>
        <begin position="8"/>
        <end position="127"/>
    </location>
</feature>
<dbReference type="EMBL" id="CP001857">
    <property type="protein sequence ID" value="ADB57282.1"/>
    <property type="molecule type" value="Genomic_DNA"/>
</dbReference>
<dbReference type="InterPro" id="IPR015890">
    <property type="entry name" value="Chorismate_C"/>
</dbReference>
<dbReference type="InterPro" id="IPR006805">
    <property type="entry name" value="Anth_synth_I_N"/>
</dbReference>
<dbReference type="STRING" id="572546.Arcpr_0211"/>
<dbReference type="PaxDb" id="572546-Arcpr_0211"/>
<reference evidence="14 15" key="1">
    <citation type="journal article" date="2010" name="Stand. Genomic Sci.">
        <title>Complete genome sequence of Archaeoglobus profundus type strain (AV18).</title>
        <authorList>
            <person name="von Jan M."/>
            <person name="Lapidus A."/>
            <person name="Del Rio T.G."/>
            <person name="Copeland A."/>
            <person name="Tice H."/>
            <person name="Cheng J.F."/>
            <person name="Lucas S."/>
            <person name="Chen F."/>
            <person name="Nolan M."/>
            <person name="Goodwin L."/>
            <person name="Han C."/>
            <person name="Pitluck S."/>
            <person name="Liolios K."/>
            <person name="Ivanova N."/>
            <person name="Mavromatis K."/>
            <person name="Ovchinnikova G."/>
            <person name="Chertkov O."/>
            <person name="Pati A."/>
            <person name="Chen A."/>
            <person name="Palaniappan K."/>
            <person name="Land M."/>
            <person name="Hauser L."/>
            <person name="Chang Y.J."/>
            <person name="Jeffries C.D."/>
            <person name="Saunders E."/>
            <person name="Brettin T."/>
            <person name="Detter J.C."/>
            <person name="Chain P."/>
            <person name="Eichinger K."/>
            <person name="Huber H."/>
            <person name="Spring S."/>
            <person name="Rohde M."/>
            <person name="Goker M."/>
            <person name="Wirth R."/>
            <person name="Woyke T."/>
            <person name="Bristow J."/>
            <person name="Eisen J.A."/>
            <person name="Markowitz V."/>
            <person name="Hugenholtz P."/>
            <person name="Kyrpides N.C."/>
            <person name="Klenk H.P."/>
        </authorList>
    </citation>
    <scope>NUCLEOTIDE SEQUENCE [LARGE SCALE GENOMIC DNA]</scope>
    <source>
        <strain evidence="15">DSM 5631 / JCM 9629 / NBRC 100127 / Av18</strain>
    </source>
</reference>
<dbReference type="RefSeq" id="WP_012939618.1">
    <property type="nucleotide sequence ID" value="NC_013741.1"/>
</dbReference>
<protein>
    <recommendedName>
        <fullName evidence="11">Anthranilate synthase component 1</fullName>
        <ecNumber evidence="11">4.1.3.27</ecNumber>
    </recommendedName>
</protein>
<dbReference type="HOGENOM" id="CLU_006493_9_2_2"/>
<feature type="domain" description="Chorismate-utilising enzyme C-terminal" evidence="12">
    <location>
        <begin position="173"/>
        <end position="422"/>
    </location>
</feature>
<evidence type="ECO:0000313" key="15">
    <source>
        <dbReference type="Proteomes" id="UP000001901"/>
    </source>
</evidence>
<dbReference type="EC" id="4.1.3.27" evidence="11"/>
<evidence type="ECO:0000256" key="10">
    <source>
        <dbReference type="ARBA" id="ARBA00047683"/>
    </source>
</evidence>
<dbReference type="InterPro" id="IPR019999">
    <property type="entry name" value="Anth_synth_I-like"/>
</dbReference>
<sequence length="434" mass="48965">MLVKKLDYVNPLKLYNVLRDEDFPFILESAGKHERKARYTYVSANPDFIVEVDGKGTRVDGKLISKETNPFKALKGLRVRSVDGQRFNGGFVGYIAYDAVHNYIEGEIEEPSVFGFYSNVFVYDHISGIFYFLSLNKDDEKAKEAERIVRKAKRTKVENEEGFSDVIRCDADKDTFVEMVERAKEYVYSGDVFQVVISREYEVDTDFSPFQIYRNLRKINPSPYMFCLEFGKAVVGASPETMCSVEKNVVKVNPIAGTAPRGRSEEEDRAIAERLLADEKERAEHVMLVDLARNDVRKVSKAGSVRVTMFMKVLKYSHVQHIESEVVGELESDMFEAVEACFPAGTLTGAPKIRAMEIIDELEKSKRKVYGGCVGYFSVSGYADMAIAIRMVEIDDVCRVRAGAGIVADSNPEKEFFETGNKMSAVLKALRVVE</sequence>
<keyword evidence="4 11" id="KW-0028">Amino-acid biosynthesis</keyword>
<evidence type="ECO:0000256" key="6">
    <source>
        <dbReference type="ARBA" id="ARBA00022822"/>
    </source>
</evidence>
<dbReference type="SUPFAM" id="SSF56322">
    <property type="entry name" value="ADC synthase"/>
    <property type="match status" value="1"/>
</dbReference>
<keyword evidence="15" id="KW-1185">Reference proteome</keyword>
<comment type="similarity">
    <text evidence="3 11">Belongs to the anthranilate synthase component I family.</text>
</comment>
<evidence type="ECO:0000313" key="14">
    <source>
        <dbReference type="EMBL" id="ADB57282.1"/>
    </source>
</evidence>
<gene>
    <name evidence="11" type="primary">trpE</name>
    <name evidence="14" type="ordered locus">Arcpr_0211</name>
</gene>
<evidence type="ECO:0000256" key="1">
    <source>
        <dbReference type="ARBA" id="ARBA00001946"/>
    </source>
</evidence>
<dbReference type="OrthoDB" id="25514at2157"/>
<dbReference type="NCBIfam" id="TIGR01820">
    <property type="entry name" value="TrpE-arch"/>
    <property type="match status" value="1"/>
</dbReference>
<dbReference type="PRINTS" id="PR00095">
    <property type="entry name" value="ANTSNTHASEI"/>
</dbReference>
<keyword evidence="6 11" id="KW-0822">Tryptophan biosynthesis</keyword>
<evidence type="ECO:0000256" key="2">
    <source>
        <dbReference type="ARBA" id="ARBA00004873"/>
    </source>
</evidence>
<dbReference type="UniPathway" id="UPA00035">
    <property type="reaction ID" value="UER00040"/>
</dbReference>
<dbReference type="Pfam" id="PF04715">
    <property type="entry name" value="Anth_synt_I_N"/>
    <property type="match status" value="1"/>
</dbReference>
<dbReference type="InterPro" id="IPR010116">
    <property type="entry name" value="Anthranilate_synth_I_arc_typ"/>
</dbReference>
<comment type="cofactor">
    <cofactor evidence="1 11">
        <name>Mg(2+)</name>
        <dbReference type="ChEBI" id="CHEBI:18420"/>
    </cofactor>
</comment>
<evidence type="ECO:0000256" key="4">
    <source>
        <dbReference type="ARBA" id="ARBA00022605"/>
    </source>
</evidence>
<dbReference type="Pfam" id="PF00425">
    <property type="entry name" value="Chorismate_bind"/>
    <property type="match status" value="1"/>
</dbReference>
<comment type="catalytic activity">
    <reaction evidence="10 11">
        <text>chorismate + L-glutamine = anthranilate + pyruvate + L-glutamate + H(+)</text>
        <dbReference type="Rhea" id="RHEA:21732"/>
        <dbReference type="ChEBI" id="CHEBI:15361"/>
        <dbReference type="ChEBI" id="CHEBI:15378"/>
        <dbReference type="ChEBI" id="CHEBI:16567"/>
        <dbReference type="ChEBI" id="CHEBI:29748"/>
        <dbReference type="ChEBI" id="CHEBI:29985"/>
        <dbReference type="ChEBI" id="CHEBI:58359"/>
        <dbReference type="EC" id="4.1.3.27"/>
    </reaction>
</comment>
<dbReference type="GO" id="GO:0004049">
    <property type="term" value="F:anthranilate synthase activity"/>
    <property type="evidence" value="ECO:0007669"/>
    <property type="project" value="UniProtKB-EC"/>
</dbReference>
<keyword evidence="9 11" id="KW-0456">Lyase</keyword>
<evidence type="ECO:0000256" key="9">
    <source>
        <dbReference type="ARBA" id="ARBA00023239"/>
    </source>
</evidence>
<proteinExistence type="inferred from homology"/>
<dbReference type="GO" id="GO:0000162">
    <property type="term" value="P:L-tryptophan biosynthetic process"/>
    <property type="evidence" value="ECO:0007669"/>
    <property type="project" value="UniProtKB-UniPathway"/>
</dbReference>
<evidence type="ECO:0000259" key="13">
    <source>
        <dbReference type="Pfam" id="PF04715"/>
    </source>
</evidence>
<dbReference type="Gene3D" id="3.60.120.10">
    <property type="entry name" value="Anthranilate synthase"/>
    <property type="match status" value="1"/>
</dbReference>
<evidence type="ECO:0000256" key="11">
    <source>
        <dbReference type="RuleBase" id="RU364045"/>
    </source>
</evidence>